<dbReference type="GO" id="GO:0003677">
    <property type="term" value="F:DNA binding"/>
    <property type="evidence" value="ECO:0007669"/>
    <property type="project" value="InterPro"/>
</dbReference>
<dbReference type="Proteomes" id="UP000199421">
    <property type="component" value="Unassembled WGS sequence"/>
</dbReference>
<dbReference type="RefSeq" id="WP_093317488.1">
    <property type="nucleotide sequence ID" value="NZ_FOAF01000001.1"/>
</dbReference>
<keyword evidence="5" id="KW-1185">Reference proteome</keyword>
<sequence length="243" mass="28106">MNKISVLIVDADDTQRTLICESMRLFPSFYVSGACSNGLEAVKYINARAPQLLFIDTDLPGQNAFKVLANVDHVPPVIFTSRAEMHAIKAFEHNAIDYLLKPYNMDRLYLALEKYLKWYDITLMNGNLLYSLAKSELPSRILVENGRRLQSIAIHDITYFKAERDYTWIYTLDNHSYLSSFGIGSIERKLDNRFIRIHRSYIVNVEHIITLYKDISKLFVTLPNDVEINVGRNYLSAIKQLIF</sequence>
<feature type="domain" description="Response regulatory" evidence="2">
    <location>
        <begin position="5"/>
        <end position="116"/>
    </location>
</feature>
<dbReference type="Pfam" id="PF00072">
    <property type="entry name" value="Response_reg"/>
    <property type="match status" value="1"/>
</dbReference>
<dbReference type="PROSITE" id="PS50110">
    <property type="entry name" value="RESPONSE_REGULATORY"/>
    <property type="match status" value="1"/>
</dbReference>
<name>A0A1H7HGV9_OLID1</name>
<dbReference type="OrthoDB" id="1646880at2"/>
<dbReference type="InterPro" id="IPR001789">
    <property type="entry name" value="Sig_transdc_resp-reg_receiver"/>
</dbReference>
<dbReference type="InterPro" id="IPR011006">
    <property type="entry name" value="CheY-like_superfamily"/>
</dbReference>
<dbReference type="EMBL" id="FOAF01000001">
    <property type="protein sequence ID" value="SEK48877.1"/>
    <property type="molecule type" value="Genomic_DNA"/>
</dbReference>
<organism evidence="4 5">
    <name type="scientific">Olivibacter domesticus</name>
    <name type="common">Pseudosphingobacterium domesticum</name>
    <dbReference type="NCBI Taxonomy" id="407022"/>
    <lineage>
        <taxon>Bacteria</taxon>
        <taxon>Pseudomonadati</taxon>
        <taxon>Bacteroidota</taxon>
        <taxon>Sphingobacteriia</taxon>
        <taxon>Sphingobacteriales</taxon>
        <taxon>Sphingobacteriaceae</taxon>
        <taxon>Olivibacter</taxon>
    </lineage>
</organism>
<dbReference type="InterPro" id="IPR046947">
    <property type="entry name" value="LytR-like"/>
</dbReference>
<dbReference type="PROSITE" id="PS50930">
    <property type="entry name" value="HTH_LYTTR"/>
    <property type="match status" value="1"/>
</dbReference>
<protein>
    <submittedName>
        <fullName evidence="4">Two component transcriptional regulator, LytTR family</fullName>
    </submittedName>
</protein>
<accession>A0A1H7HGV9</accession>
<dbReference type="SMART" id="SM00850">
    <property type="entry name" value="LytTR"/>
    <property type="match status" value="1"/>
</dbReference>
<dbReference type="PROSITE" id="PS51257">
    <property type="entry name" value="PROKAR_LIPOPROTEIN"/>
    <property type="match status" value="1"/>
</dbReference>
<evidence type="ECO:0000259" key="3">
    <source>
        <dbReference type="PROSITE" id="PS50930"/>
    </source>
</evidence>
<dbReference type="PANTHER" id="PTHR37299:SF1">
    <property type="entry name" value="STAGE 0 SPORULATION PROTEIN A HOMOLOG"/>
    <property type="match status" value="1"/>
</dbReference>
<dbReference type="STRING" id="407022.SAMN05661044_00362"/>
<dbReference type="Pfam" id="PF04397">
    <property type="entry name" value="LytTR"/>
    <property type="match status" value="1"/>
</dbReference>
<dbReference type="InterPro" id="IPR007492">
    <property type="entry name" value="LytTR_DNA-bd_dom"/>
</dbReference>
<dbReference type="Gene3D" id="3.40.50.2300">
    <property type="match status" value="1"/>
</dbReference>
<feature type="domain" description="HTH LytTR-type" evidence="3">
    <location>
        <begin position="141"/>
        <end position="243"/>
    </location>
</feature>
<evidence type="ECO:0000313" key="4">
    <source>
        <dbReference type="EMBL" id="SEK48877.1"/>
    </source>
</evidence>
<keyword evidence="1" id="KW-0597">Phosphoprotein</keyword>
<evidence type="ECO:0000259" key="2">
    <source>
        <dbReference type="PROSITE" id="PS50110"/>
    </source>
</evidence>
<dbReference type="SMART" id="SM00448">
    <property type="entry name" value="REC"/>
    <property type="match status" value="1"/>
</dbReference>
<dbReference type="GO" id="GO:0000156">
    <property type="term" value="F:phosphorelay response regulator activity"/>
    <property type="evidence" value="ECO:0007669"/>
    <property type="project" value="InterPro"/>
</dbReference>
<dbReference type="AlphaFoldDB" id="A0A1H7HGV9"/>
<reference evidence="5" key="1">
    <citation type="submission" date="2016-10" db="EMBL/GenBank/DDBJ databases">
        <authorList>
            <person name="Varghese N."/>
            <person name="Submissions S."/>
        </authorList>
    </citation>
    <scope>NUCLEOTIDE SEQUENCE [LARGE SCALE GENOMIC DNA]</scope>
    <source>
        <strain evidence="5">DSM 18733</strain>
    </source>
</reference>
<evidence type="ECO:0000256" key="1">
    <source>
        <dbReference type="PROSITE-ProRule" id="PRU00169"/>
    </source>
</evidence>
<dbReference type="Gene3D" id="2.40.50.1020">
    <property type="entry name" value="LytTr DNA-binding domain"/>
    <property type="match status" value="1"/>
</dbReference>
<proteinExistence type="predicted"/>
<feature type="modified residue" description="4-aspartylphosphate" evidence="1">
    <location>
        <position position="56"/>
    </location>
</feature>
<dbReference type="PANTHER" id="PTHR37299">
    <property type="entry name" value="TRANSCRIPTIONAL REGULATOR-RELATED"/>
    <property type="match status" value="1"/>
</dbReference>
<gene>
    <name evidence="4" type="ORF">SAMN05661044_00362</name>
</gene>
<evidence type="ECO:0000313" key="5">
    <source>
        <dbReference type="Proteomes" id="UP000199421"/>
    </source>
</evidence>
<dbReference type="SUPFAM" id="SSF52172">
    <property type="entry name" value="CheY-like"/>
    <property type="match status" value="1"/>
</dbReference>